<organism evidence="1 2">
    <name type="scientific">Scleroderma citrinum Foug A</name>
    <dbReference type="NCBI Taxonomy" id="1036808"/>
    <lineage>
        <taxon>Eukaryota</taxon>
        <taxon>Fungi</taxon>
        <taxon>Dikarya</taxon>
        <taxon>Basidiomycota</taxon>
        <taxon>Agaricomycotina</taxon>
        <taxon>Agaricomycetes</taxon>
        <taxon>Agaricomycetidae</taxon>
        <taxon>Boletales</taxon>
        <taxon>Sclerodermatineae</taxon>
        <taxon>Sclerodermataceae</taxon>
        <taxon>Scleroderma</taxon>
    </lineage>
</organism>
<reference evidence="1 2" key="1">
    <citation type="submission" date="2014-04" db="EMBL/GenBank/DDBJ databases">
        <authorList>
            <consortium name="DOE Joint Genome Institute"/>
            <person name="Kuo A."/>
            <person name="Kohler A."/>
            <person name="Nagy L.G."/>
            <person name="Floudas D."/>
            <person name="Copeland A."/>
            <person name="Barry K.W."/>
            <person name="Cichocki N."/>
            <person name="Veneault-Fourrey C."/>
            <person name="LaButti K."/>
            <person name="Lindquist E.A."/>
            <person name="Lipzen A."/>
            <person name="Lundell T."/>
            <person name="Morin E."/>
            <person name="Murat C."/>
            <person name="Sun H."/>
            <person name="Tunlid A."/>
            <person name="Henrissat B."/>
            <person name="Grigoriev I.V."/>
            <person name="Hibbett D.S."/>
            <person name="Martin F."/>
            <person name="Nordberg H.P."/>
            <person name="Cantor M.N."/>
            <person name="Hua S.X."/>
        </authorList>
    </citation>
    <scope>NUCLEOTIDE SEQUENCE [LARGE SCALE GENOMIC DNA]</scope>
    <source>
        <strain evidence="1 2">Foug A</strain>
    </source>
</reference>
<dbReference type="HOGENOM" id="CLU_007575_4_1_1"/>
<evidence type="ECO:0000313" key="2">
    <source>
        <dbReference type="Proteomes" id="UP000053989"/>
    </source>
</evidence>
<evidence type="ECO:0000313" key="1">
    <source>
        <dbReference type="EMBL" id="KIM56649.1"/>
    </source>
</evidence>
<dbReference type="STRING" id="1036808.A0A0C3DK14"/>
<dbReference type="AlphaFoldDB" id="A0A0C3DK14"/>
<name>A0A0C3DK14_9AGAM</name>
<keyword evidence="2" id="KW-1185">Reference proteome</keyword>
<dbReference type="InParanoid" id="A0A0C3DK14"/>
<dbReference type="Proteomes" id="UP000053989">
    <property type="component" value="Unassembled WGS sequence"/>
</dbReference>
<gene>
    <name evidence="1" type="ORF">SCLCIDRAFT_132048</name>
</gene>
<reference evidence="2" key="2">
    <citation type="submission" date="2015-01" db="EMBL/GenBank/DDBJ databases">
        <title>Evolutionary Origins and Diversification of the Mycorrhizal Mutualists.</title>
        <authorList>
            <consortium name="DOE Joint Genome Institute"/>
            <consortium name="Mycorrhizal Genomics Consortium"/>
            <person name="Kohler A."/>
            <person name="Kuo A."/>
            <person name="Nagy L.G."/>
            <person name="Floudas D."/>
            <person name="Copeland A."/>
            <person name="Barry K.W."/>
            <person name="Cichocki N."/>
            <person name="Veneault-Fourrey C."/>
            <person name="LaButti K."/>
            <person name="Lindquist E.A."/>
            <person name="Lipzen A."/>
            <person name="Lundell T."/>
            <person name="Morin E."/>
            <person name="Murat C."/>
            <person name="Riley R."/>
            <person name="Ohm R."/>
            <person name="Sun H."/>
            <person name="Tunlid A."/>
            <person name="Henrissat B."/>
            <person name="Grigoriev I.V."/>
            <person name="Hibbett D.S."/>
            <person name="Martin F."/>
        </authorList>
    </citation>
    <scope>NUCLEOTIDE SEQUENCE [LARGE SCALE GENOMIC DNA]</scope>
    <source>
        <strain evidence="2">Foug A</strain>
    </source>
</reference>
<evidence type="ECO:0008006" key="3">
    <source>
        <dbReference type="Google" id="ProtNLM"/>
    </source>
</evidence>
<dbReference type="EMBL" id="KN822112">
    <property type="protein sequence ID" value="KIM56649.1"/>
    <property type="molecule type" value="Genomic_DNA"/>
</dbReference>
<protein>
    <recommendedName>
        <fullName evidence="3">XPG-I domain-containing protein</fullName>
    </recommendedName>
</protein>
<accession>A0A0C3DK14</accession>
<sequence>KWCHIGGEVEAELAYFHSYGLVDAVVMPFNNVLLFGVPSVFQSIWPLYGEYRDVQLYKVDAIENGPSLEQGDLLLIALMSSADYDMGLPGCTINISHWVTQYGFRRTLFWAAATNLFAEFMEFHTKWCRDLFDVLERDPQHHLGQGYYEITRVIDEECTEFPDPAILATYLLPLTSWSDGGQSPVTEVTSRQPDLVALSTFCSKSMGWLLESLQLRLMEAHVGAVVRALLQVRILCSSHMLPSSPCHYSSCQVK</sequence>
<dbReference type="OrthoDB" id="2959108at2759"/>
<proteinExistence type="predicted"/>
<feature type="non-terminal residue" evidence="1">
    <location>
        <position position="1"/>
    </location>
</feature>